<dbReference type="FunFam" id="1.10.10.10:FF:000001">
    <property type="entry name" value="LysR family transcriptional regulator"/>
    <property type="match status" value="1"/>
</dbReference>
<accession>A0A1G9EB69</accession>
<reference evidence="6 7" key="1">
    <citation type="submission" date="2016-10" db="EMBL/GenBank/DDBJ databases">
        <authorList>
            <person name="de Groot N.N."/>
        </authorList>
    </citation>
    <scope>NUCLEOTIDE SEQUENCE [LARGE SCALE GENOMIC DNA]</scope>
    <source>
        <strain evidence="6 7">DSM 18346</strain>
    </source>
</reference>
<evidence type="ECO:0000256" key="4">
    <source>
        <dbReference type="ARBA" id="ARBA00023163"/>
    </source>
</evidence>
<dbReference type="Proteomes" id="UP000198718">
    <property type="component" value="Unassembled WGS sequence"/>
</dbReference>
<dbReference type="RefSeq" id="WP_090553455.1">
    <property type="nucleotide sequence ID" value="NZ_FNFP01000003.1"/>
</dbReference>
<proteinExistence type="inferred from homology"/>
<dbReference type="InterPro" id="IPR005119">
    <property type="entry name" value="LysR_subst-bd"/>
</dbReference>
<protein>
    <submittedName>
        <fullName evidence="6">DNA-binding transcriptional regulator, LysR family</fullName>
    </submittedName>
</protein>
<evidence type="ECO:0000256" key="3">
    <source>
        <dbReference type="ARBA" id="ARBA00023125"/>
    </source>
</evidence>
<dbReference type="STRING" id="393762.SAMN05660472_01898"/>
<dbReference type="AlphaFoldDB" id="A0A1G9EB69"/>
<evidence type="ECO:0000259" key="5">
    <source>
        <dbReference type="PROSITE" id="PS50931"/>
    </source>
</evidence>
<dbReference type="SUPFAM" id="SSF53850">
    <property type="entry name" value="Periplasmic binding protein-like II"/>
    <property type="match status" value="1"/>
</dbReference>
<feature type="domain" description="HTH lysR-type" evidence="5">
    <location>
        <begin position="1"/>
        <end position="58"/>
    </location>
</feature>
<dbReference type="InterPro" id="IPR036388">
    <property type="entry name" value="WH-like_DNA-bd_sf"/>
</dbReference>
<dbReference type="OrthoDB" id="108771at2"/>
<keyword evidence="3 6" id="KW-0238">DNA-binding</keyword>
<keyword evidence="7" id="KW-1185">Reference proteome</keyword>
<evidence type="ECO:0000256" key="1">
    <source>
        <dbReference type="ARBA" id="ARBA00009437"/>
    </source>
</evidence>
<dbReference type="Pfam" id="PF00126">
    <property type="entry name" value="HTH_1"/>
    <property type="match status" value="1"/>
</dbReference>
<dbReference type="SUPFAM" id="SSF46785">
    <property type="entry name" value="Winged helix' DNA-binding domain"/>
    <property type="match status" value="1"/>
</dbReference>
<dbReference type="GO" id="GO:0032993">
    <property type="term" value="C:protein-DNA complex"/>
    <property type="evidence" value="ECO:0007669"/>
    <property type="project" value="TreeGrafter"/>
</dbReference>
<dbReference type="PANTHER" id="PTHR30346">
    <property type="entry name" value="TRANSCRIPTIONAL DUAL REGULATOR HCAR-RELATED"/>
    <property type="match status" value="1"/>
</dbReference>
<sequence length="306" mass="34648">MDIRQLRYFIAVAENLNFTEAAKQLFVAQSAVSQQIADLEKKIGVQLFIRNKRSVKLTNAGAVLLKEAISLVNKSVEAMEKTRQAELGIIGNLNLGFLGYTEKNFLPHLIRQFRRNYPKINLHLNQFNHGMLIESLNNDELDIGFTFAFSLDNIGGLEKNRIFTETLSIVMHCEHPLANKTSIHVGDLRDERFIALHRKESPQGFNQTLMICSNNGFAPNIVSEPKLLNTVLLLVDSGMGIAILPKSLKLHSSPSLRFIDIEGEKIEYELVVAWKKANENPSIPLFLKELEFVKSQYYKDFSTITS</sequence>
<organism evidence="6 7">
    <name type="scientific">Natronincola ferrireducens</name>
    <dbReference type="NCBI Taxonomy" id="393762"/>
    <lineage>
        <taxon>Bacteria</taxon>
        <taxon>Bacillati</taxon>
        <taxon>Bacillota</taxon>
        <taxon>Clostridia</taxon>
        <taxon>Peptostreptococcales</taxon>
        <taxon>Natronincolaceae</taxon>
        <taxon>Natronincola</taxon>
    </lineage>
</organism>
<evidence type="ECO:0000313" key="7">
    <source>
        <dbReference type="Proteomes" id="UP000198718"/>
    </source>
</evidence>
<gene>
    <name evidence="6" type="ORF">SAMN05660472_01898</name>
</gene>
<keyword evidence="2" id="KW-0805">Transcription regulation</keyword>
<dbReference type="InterPro" id="IPR036390">
    <property type="entry name" value="WH_DNA-bd_sf"/>
</dbReference>
<evidence type="ECO:0000256" key="2">
    <source>
        <dbReference type="ARBA" id="ARBA00023015"/>
    </source>
</evidence>
<dbReference type="GO" id="GO:0003677">
    <property type="term" value="F:DNA binding"/>
    <property type="evidence" value="ECO:0007669"/>
    <property type="project" value="UniProtKB-KW"/>
</dbReference>
<dbReference type="InterPro" id="IPR000847">
    <property type="entry name" value="LysR_HTH_N"/>
</dbReference>
<evidence type="ECO:0000313" key="6">
    <source>
        <dbReference type="EMBL" id="SDK73364.1"/>
    </source>
</evidence>
<name>A0A1G9EB69_9FIRM</name>
<dbReference type="CDD" id="cd08414">
    <property type="entry name" value="PBP2_LTTR_aromatics_like"/>
    <property type="match status" value="1"/>
</dbReference>
<dbReference type="GO" id="GO:0003700">
    <property type="term" value="F:DNA-binding transcription factor activity"/>
    <property type="evidence" value="ECO:0007669"/>
    <property type="project" value="InterPro"/>
</dbReference>
<dbReference type="PROSITE" id="PS50931">
    <property type="entry name" value="HTH_LYSR"/>
    <property type="match status" value="1"/>
</dbReference>
<dbReference type="PANTHER" id="PTHR30346:SF0">
    <property type="entry name" value="HCA OPERON TRANSCRIPTIONAL ACTIVATOR HCAR"/>
    <property type="match status" value="1"/>
</dbReference>
<dbReference type="EMBL" id="FNFP01000003">
    <property type="protein sequence ID" value="SDK73364.1"/>
    <property type="molecule type" value="Genomic_DNA"/>
</dbReference>
<keyword evidence="4" id="KW-0804">Transcription</keyword>
<dbReference type="Gene3D" id="1.10.10.10">
    <property type="entry name" value="Winged helix-like DNA-binding domain superfamily/Winged helix DNA-binding domain"/>
    <property type="match status" value="1"/>
</dbReference>
<comment type="similarity">
    <text evidence="1">Belongs to the LysR transcriptional regulatory family.</text>
</comment>
<dbReference type="PRINTS" id="PR00039">
    <property type="entry name" value="HTHLYSR"/>
</dbReference>
<dbReference type="Pfam" id="PF03466">
    <property type="entry name" value="LysR_substrate"/>
    <property type="match status" value="1"/>
</dbReference>
<dbReference type="Gene3D" id="3.40.190.10">
    <property type="entry name" value="Periplasmic binding protein-like II"/>
    <property type="match status" value="2"/>
</dbReference>